<dbReference type="CDD" id="cd00028">
    <property type="entry name" value="B_lectin"/>
    <property type="match status" value="1"/>
</dbReference>
<evidence type="ECO:0000256" key="15">
    <source>
        <dbReference type="SAM" id="Phobius"/>
    </source>
</evidence>
<dbReference type="InterPro" id="IPR036426">
    <property type="entry name" value="Bulb-type_lectin_dom_sf"/>
</dbReference>
<dbReference type="PANTHER" id="PTHR27002">
    <property type="entry name" value="RECEPTOR-LIKE SERINE/THREONINE-PROTEIN KINASE SD1-8"/>
    <property type="match status" value="1"/>
</dbReference>
<dbReference type="PROSITE" id="PS00108">
    <property type="entry name" value="PROTEIN_KINASE_ST"/>
    <property type="match status" value="1"/>
</dbReference>
<keyword evidence="9" id="KW-1015">Disulfide bond</keyword>
<evidence type="ECO:0000256" key="13">
    <source>
        <dbReference type="PIRNR" id="PIRNR000641"/>
    </source>
</evidence>
<feature type="domain" description="Protein kinase" evidence="17">
    <location>
        <begin position="488"/>
        <end position="763"/>
    </location>
</feature>
<organism evidence="21 22">
    <name type="scientific">Escallonia rubra</name>
    <dbReference type="NCBI Taxonomy" id="112253"/>
    <lineage>
        <taxon>Eukaryota</taxon>
        <taxon>Viridiplantae</taxon>
        <taxon>Streptophyta</taxon>
        <taxon>Embryophyta</taxon>
        <taxon>Tracheophyta</taxon>
        <taxon>Spermatophyta</taxon>
        <taxon>Magnoliopsida</taxon>
        <taxon>eudicotyledons</taxon>
        <taxon>Gunneridae</taxon>
        <taxon>Pentapetalae</taxon>
        <taxon>asterids</taxon>
        <taxon>campanulids</taxon>
        <taxon>Escalloniales</taxon>
        <taxon>Escalloniaceae</taxon>
        <taxon>Escallonia</taxon>
    </lineage>
</organism>
<comment type="similarity">
    <text evidence="13">Belongs to the protein kinase superfamily. Ser/Thr protein kinase family.</text>
</comment>
<evidence type="ECO:0000256" key="10">
    <source>
        <dbReference type="ARBA" id="ARBA00023180"/>
    </source>
</evidence>
<dbReference type="PROSITE" id="PS50011">
    <property type="entry name" value="PROTEIN_KINASE_DOM"/>
    <property type="match status" value="1"/>
</dbReference>
<dbReference type="PROSITE" id="PS50948">
    <property type="entry name" value="PAN"/>
    <property type="match status" value="1"/>
</dbReference>
<evidence type="ECO:0000256" key="2">
    <source>
        <dbReference type="ARBA" id="ARBA00022475"/>
    </source>
</evidence>
<evidence type="ECO:0000256" key="9">
    <source>
        <dbReference type="ARBA" id="ARBA00023157"/>
    </source>
</evidence>
<comment type="catalytic activity">
    <reaction evidence="12 13">
        <text>L-seryl-[protein] + ATP = O-phospho-L-seryl-[protein] + ADP + H(+)</text>
        <dbReference type="Rhea" id="RHEA:17989"/>
        <dbReference type="Rhea" id="RHEA-COMP:9863"/>
        <dbReference type="Rhea" id="RHEA-COMP:11604"/>
        <dbReference type="ChEBI" id="CHEBI:15378"/>
        <dbReference type="ChEBI" id="CHEBI:29999"/>
        <dbReference type="ChEBI" id="CHEBI:30616"/>
        <dbReference type="ChEBI" id="CHEBI:83421"/>
        <dbReference type="ChEBI" id="CHEBI:456216"/>
        <dbReference type="EC" id="2.7.11.1"/>
    </reaction>
</comment>
<evidence type="ECO:0000256" key="4">
    <source>
        <dbReference type="ARBA" id="ARBA00022679"/>
    </source>
</evidence>
<dbReference type="PROSITE" id="PS50026">
    <property type="entry name" value="EGF_3"/>
    <property type="match status" value="1"/>
</dbReference>
<comment type="catalytic activity">
    <reaction evidence="11 13">
        <text>L-threonyl-[protein] + ATP = O-phospho-L-threonyl-[protein] + ADP + H(+)</text>
        <dbReference type="Rhea" id="RHEA:46608"/>
        <dbReference type="Rhea" id="RHEA-COMP:11060"/>
        <dbReference type="Rhea" id="RHEA-COMP:11605"/>
        <dbReference type="ChEBI" id="CHEBI:15378"/>
        <dbReference type="ChEBI" id="CHEBI:30013"/>
        <dbReference type="ChEBI" id="CHEBI:30616"/>
        <dbReference type="ChEBI" id="CHEBI:61977"/>
        <dbReference type="ChEBI" id="CHEBI:456216"/>
        <dbReference type="EC" id="2.7.11.1"/>
    </reaction>
</comment>
<evidence type="ECO:0000256" key="3">
    <source>
        <dbReference type="ARBA" id="ARBA00022527"/>
    </source>
</evidence>
<keyword evidence="4 13" id="KW-0808">Transferase</keyword>
<evidence type="ECO:0000259" key="17">
    <source>
        <dbReference type="PROSITE" id="PS50011"/>
    </source>
</evidence>
<comment type="caution">
    <text evidence="14">Lacks conserved residue(s) required for the propagation of feature annotation.</text>
</comment>
<dbReference type="SUPFAM" id="SSF51110">
    <property type="entry name" value="alpha-D-mannose-specific plant lectins"/>
    <property type="match status" value="1"/>
</dbReference>
<evidence type="ECO:0000313" key="22">
    <source>
        <dbReference type="Proteomes" id="UP001187471"/>
    </source>
</evidence>
<evidence type="ECO:0000256" key="11">
    <source>
        <dbReference type="ARBA" id="ARBA00047899"/>
    </source>
</evidence>
<dbReference type="SMART" id="SM00220">
    <property type="entry name" value="S_TKc"/>
    <property type="match status" value="1"/>
</dbReference>
<evidence type="ECO:0000259" key="19">
    <source>
        <dbReference type="PROSITE" id="PS50927"/>
    </source>
</evidence>
<accession>A0AA88RH85</accession>
<dbReference type="EC" id="2.7.11.1" evidence="13"/>
<dbReference type="InterPro" id="IPR000742">
    <property type="entry name" value="EGF"/>
</dbReference>
<dbReference type="CDD" id="cd01098">
    <property type="entry name" value="PAN_AP_plant"/>
    <property type="match status" value="1"/>
</dbReference>
<dbReference type="Pfam" id="PF01453">
    <property type="entry name" value="B_lectin"/>
    <property type="match status" value="1"/>
</dbReference>
<evidence type="ECO:0000256" key="12">
    <source>
        <dbReference type="ARBA" id="ARBA00048679"/>
    </source>
</evidence>
<evidence type="ECO:0000313" key="21">
    <source>
        <dbReference type="EMBL" id="KAK2978986.1"/>
    </source>
</evidence>
<sequence length="837" mass="93928">MSMGVAVFAFLCHCFVLMLSLRESSGSQDILGPSLSVRDGESLVSARGKFELAFFSDGSSKNWYLGIWYYKMNPRTIVWVANRDNPLNDSSGTLKIGDDGNLILLDRMERVAWSTSAQNISTNRTVAQLLDSGNLVLRDESKTEGNLWQSFDHPSDTLLAGMKLGFNRYLTSWKSSNDPSPGQFTYSVNGYELPQLVIREGSVNKFRSGPWNGVGFSGIPTIPNLVFNPRTVVTSGEMFYDYGLGNESTTTRSVISYSGEVQRYVWSSSLGWLLIYTLPSDPCDVYGKCGSDGVCTMSNTRICSCLPGYIPKFSQDWEMNVWSGGCVQKHILNCSKGEGFKELKGVKVPDFPNFWISTSVTLKDCEAECLKNCSCTAYANSNVSGKGSGCLLWYGDLVDVRQFARSGNQNLYVRVSASDLGSKNEKQLVAVTVSVSVTVVILFAAFLIIWRRRKKAQDYSFRHVNHEILDLTFPIPSFVALNRKQLCFHHCSVLASYFTATIGQLPTGQQIAVKRLSKDSKQGPEEFKNEVILIAKLQHRNLVRLLGCCTEGEERMLIYEYMPNRSLNSYIFDGTRNSLVWRRRFNIIVGIARGLLYLHRDSRLTIIHRDLKASNVLLDHEMNPKISDFGIARAFGGDQISEKTRRVIGTYGYMSPEYIMDGLFSMKSDVYSFGVLVLEIVSGKRNRMFYHPDHDLNLLGHAWKLWTEGNPLELLEQVKEEDQLPLSEVLKCLQVGLLCVQRRPEDRPTMASALLMLDGESVMLPQPKQPGFYSEGILDEAQYPLARRLISTSNEATISLLEGRTSKDSSIDAIVSGLSPNQLDMDDYRFIKVPYDC</sequence>
<dbReference type="InterPro" id="IPR024171">
    <property type="entry name" value="SRK-like_kinase"/>
</dbReference>
<feature type="domain" description="Bulb-type lectin" evidence="19">
    <location>
        <begin position="28"/>
        <end position="150"/>
    </location>
</feature>
<dbReference type="Pfam" id="PF08276">
    <property type="entry name" value="PAN_2"/>
    <property type="match status" value="1"/>
</dbReference>
<feature type="transmembrane region" description="Helical" evidence="15">
    <location>
        <begin position="428"/>
        <end position="450"/>
    </location>
</feature>
<dbReference type="Pfam" id="PF07714">
    <property type="entry name" value="PK_Tyr_Ser-Thr"/>
    <property type="match status" value="1"/>
</dbReference>
<dbReference type="FunFam" id="1.10.510.10:FF:000060">
    <property type="entry name" value="G-type lectin S-receptor-like serine/threonine-protein kinase"/>
    <property type="match status" value="1"/>
</dbReference>
<dbReference type="SMART" id="SM00108">
    <property type="entry name" value="B_lectin"/>
    <property type="match status" value="1"/>
</dbReference>
<evidence type="ECO:0000256" key="7">
    <source>
        <dbReference type="ARBA" id="ARBA00022777"/>
    </source>
</evidence>
<name>A0AA88RH85_9ASTE</name>
<keyword evidence="15" id="KW-0812">Transmembrane</keyword>
<evidence type="ECO:0000256" key="14">
    <source>
        <dbReference type="PROSITE-ProRule" id="PRU00076"/>
    </source>
</evidence>
<proteinExistence type="inferred from homology"/>
<keyword evidence="8 13" id="KW-0067">ATP-binding</keyword>
<dbReference type="InterPro" id="IPR001480">
    <property type="entry name" value="Bulb-type_lectin_dom"/>
</dbReference>
<keyword evidence="15" id="KW-1133">Transmembrane helix</keyword>
<dbReference type="AlphaFoldDB" id="A0AA88RH85"/>
<comment type="caution">
    <text evidence="21">The sequence shown here is derived from an EMBL/GenBank/DDBJ whole genome shotgun (WGS) entry which is preliminary data.</text>
</comment>
<reference evidence="21" key="1">
    <citation type="submission" date="2022-12" db="EMBL/GenBank/DDBJ databases">
        <title>Draft genome assemblies for two species of Escallonia (Escalloniales).</title>
        <authorList>
            <person name="Chanderbali A."/>
            <person name="Dervinis C."/>
            <person name="Anghel I."/>
            <person name="Soltis D."/>
            <person name="Soltis P."/>
            <person name="Zapata F."/>
        </authorList>
    </citation>
    <scope>NUCLEOTIDE SEQUENCE</scope>
    <source>
        <strain evidence="21">UCBG92.1500</strain>
        <tissue evidence="21">Leaf</tissue>
    </source>
</reference>
<dbReference type="InterPro" id="IPR011009">
    <property type="entry name" value="Kinase-like_dom_sf"/>
</dbReference>
<keyword evidence="22" id="KW-1185">Reference proteome</keyword>
<dbReference type="FunFam" id="3.30.200.20:FF:000924">
    <property type="entry name" value="Uncharacterized protein"/>
    <property type="match status" value="1"/>
</dbReference>
<dbReference type="GO" id="GO:0005886">
    <property type="term" value="C:plasma membrane"/>
    <property type="evidence" value="ECO:0007669"/>
    <property type="project" value="UniProtKB-SubCell"/>
</dbReference>
<keyword evidence="10" id="KW-0325">Glycoprotein</keyword>
<comment type="subcellular location">
    <subcellularLocation>
        <location evidence="1">Cell membrane</location>
        <topology evidence="1">Single-pass type I membrane protein</topology>
    </subcellularLocation>
</comment>
<dbReference type="InterPro" id="IPR003609">
    <property type="entry name" value="Pan_app"/>
</dbReference>
<keyword evidence="14" id="KW-0245">EGF-like domain</keyword>
<dbReference type="PROSITE" id="PS50927">
    <property type="entry name" value="BULB_LECTIN"/>
    <property type="match status" value="1"/>
</dbReference>
<feature type="domain" description="EGF-like" evidence="18">
    <location>
        <begin position="279"/>
        <end position="315"/>
    </location>
</feature>
<dbReference type="SUPFAM" id="SSF56112">
    <property type="entry name" value="Protein kinase-like (PK-like)"/>
    <property type="match status" value="1"/>
</dbReference>
<dbReference type="Gene3D" id="1.10.510.10">
    <property type="entry name" value="Transferase(Phosphotransferase) domain 1"/>
    <property type="match status" value="1"/>
</dbReference>
<dbReference type="EMBL" id="JAVXUO010001805">
    <property type="protein sequence ID" value="KAK2978986.1"/>
    <property type="molecule type" value="Genomic_DNA"/>
</dbReference>
<evidence type="ECO:0000256" key="16">
    <source>
        <dbReference type="SAM" id="SignalP"/>
    </source>
</evidence>
<feature type="signal peptide" evidence="16">
    <location>
        <begin position="1"/>
        <end position="26"/>
    </location>
</feature>
<dbReference type="GO" id="GO:0005524">
    <property type="term" value="F:ATP binding"/>
    <property type="evidence" value="ECO:0007669"/>
    <property type="project" value="UniProtKB-KW"/>
</dbReference>
<evidence type="ECO:0000256" key="1">
    <source>
        <dbReference type="ARBA" id="ARBA00004251"/>
    </source>
</evidence>
<dbReference type="Proteomes" id="UP001187471">
    <property type="component" value="Unassembled WGS sequence"/>
</dbReference>
<dbReference type="InterPro" id="IPR001245">
    <property type="entry name" value="Ser-Thr/Tyr_kinase_cat_dom"/>
</dbReference>
<dbReference type="PIRSF" id="PIRSF000641">
    <property type="entry name" value="SRK"/>
    <property type="match status" value="1"/>
</dbReference>
<dbReference type="Pfam" id="PF00954">
    <property type="entry name" value="S_locus_glycop"/>
    <property type="match status" value="1"/>
</dbReference>
<feature type="domain" description="Apple" evidence="20">
    <location>
        <begin position="334"/>
        <end position="416"/>
    </location>
</feature>
<keyword evidence="6 13" id="KW-0547">Nucleotide-binding</keyword>
<dbReference type="FunFam" id="2.90.10.10:FF:000001">
    <property type="entry name" value="G-type lectin S-receptor-like serine/threonine-protein kinase"/>
    <property type="match status" value="1"/>
</dbReference>
<dbReference type="GO" id="GO:0004674">
    <property type="term" value="F:protein serine/threonine kinase activity"/>
    <property type="evidence" value="ECO:0007669"/>
    <property type="project" value="UniProtKB-KW"/>
</dbReference>
<keyword evidence="5 16" id="KW-0732">Signal</keyword>
<evidence type="ECO:0000259" key="18">
    <source>
        <dbReference type="PROSITE" id="PS50026"/>
    </source>
</evidence>
<dbReference type="InterPro" id="IPR000719">
    <property type="entry name" value="Prot_kinase_dom"/>
</dbReference>
<dbReference type="InterPro" id="IPR008271">
    <property type="entry name" value="Ser/Thr_kinase_AS"/>
</dbReference>
<gene>
    <name evidence="21" type="ORF">RJ640_017550</name>
</gene>
<keyword evidence="2" id="KW-1003">Cell membrane</keyword>
<feature type="chain" id="PRO_5041710734" description="Receptor-like serine/threonine-protein kinase" evidence="16">
    <location>
        <begin position="27"/>
        <end position="837"/>
    </location>
</feature>
<dbReference type="Gene3D" id="3.30.200.20">
    <property type="entry name" value="Phosphorylase Kinase, domain 1"/>
    <property type="match status" value="1"/>
</dbReference>
<dbReference type="Gene3D" id="2.90.10.10">
    <property type="entry name" value="Bulb-type lectin domain"/>
    <property type="match status" value="1"/>
</dbReference>
<dbReference type="CDD" id="cd14066">
    <property type="entry name" value="STKc_IRAK"/>
    <property type="match status" value="1"/>
</dbReference>
<keyword evidence="7 13" id="KW-0418">Kinase</keyword>
<dbReference type="SMART" id="SM00473">
    <property type="entry name" value="PAN_AP"/>
    <property type="match status" value="1"/>
</dbReference>
<keyword evidence="3 13" id="KW-0723">Serine/threonine-protein kinase</keyword>
<protein>
    <recommendedName>
        <fullName evidence="13">Receptor-like serine/threonine-protein kinase</fullName>
        <ecNumber evidence="13">2.7.11.1</ecNumber>
    </recommendedName>
</protein>
<evidence type="ECO:0000256" key="6">
    <source>
        <dbReference type="ARBA" id="ARBA00022741"/>
    </source>
</evidence>
<evidence type="ECO:0000259" key="20">
    <source>
        <dbReference type="PROSITE" id="PS50948"/>
    </source>
</evidence>
<keyword evidence="15" id="KW-0472">Membrane</keyword>
<evidence type="ECO:0000256" key="8">
    <source>
        <dbReference type="ARBA" id="ARBA00022840"/>
    </source>
</evidence>
<dbReference type="GO" id="GO:0048544">
    <property type="term" value="P:recognition of pollen"/>
    <property type="evidence" value="ECO:0007669"/>
    <property type="project" value="InterPro"/>
</dbReference>
<dbReference type="PANTHER" id="PTHR27002:SF566">
    <property type="entry name" value="RECEPTOR-LIKE SERINE_THREONINE-PROTEIN KINASE"/>
    <property type="match status" value="1"/>
</dbReference>
<dbReference type="InterPro" id="IPR000858">
    <property type="entry name" value="S_locus_glycoprot_dom"/>
</dbReference>
<evidence type="ECO:0000256" key="5">
    <source>
        <dbReference type="ARBA" id="ARBA00022729"/>
    </source>
</evidence>